<dbReference type="AlphaFoldDB" id="A0A7X3FPY8"/>
<accession>A0A7X3FPY8</accession>
<name>A0A7X3FPY8_9HYPH</name>
<comment type="caution">
    <text evidence="2">The sequence shown here is derived from an EMBL/GenBank/DDBJ whole genome shotgun (WGS) entry which is preliminary data.</text>
</comment>
<sequence length="176" mass="19654">MTTLPRVYAKNLARGRGHQRHCEWAPMMLAQPEFERGPMRKQAVKTMVKRQSSEQQKRIAATLRKMQRSEPAADLSLFKTVEEHFADIEKMRKRGHKWAGIAAGLRAIGTDISDTTLRIYFRRVANSQSNGSANVPREPIAQARAAQAVDAVPKPPVAGRPAGPSWLTSEPDEDDL</sequence>
<keyword evidence="3" id="KW-1185">Reference proteome</keyword>
<gene>
    <name evidence="2" type="ORF">GO014_05420</name>
</gene>
<dbReference type="RefSeq" id="WP_157289388.1">
    <property type="nucleotide sequence ID" value="NZ_WQRF01000001.1"/>
</dbReference>
<evidence type="ECO:0000313" key="3">
    <source>
        <dbReference type="Proteomes" id="UP000438106"/>
    </source>
</evidence>
<protein>
    <submittedName>
        <fullName evidence="2">Uncharacterized protein</fullName>
    </submittedName>
</protein>
<dbReference type="EMBL" id="WQRF01000001">
    <property type="protein sequence ID" value="MVS98458.1"/>
    <property type="molecule type" value="Genomic_DNA"/>
</dbReference>
<evidence type="ECO:0000256" key="1">
    <source>
        <dbReference type="SAM" id="MobiDB-lite"/>
    </source>
</evidence>
<feature type="region of interest" description="Disordered" evidence="1">
    <location>
        <begin position="145"/>
        <end position="176"/>
    </location>
</feature>
<reference evidence="2 3" key="1">
    <citation type="submission" date="2019-12" db="EMBL/GenBank/DDBJ databases">
        <title>Devosia maris sp. nov., isolated from the deep seawater.</title>
        <authorList>
            <person name="Liu Y."/>
        </authorList>
    </citation>
    <scope>NUCLEOTIDE SEQUENCE [LARGE SCALE GENOMIC DNA]</scope>
    <source>
        <strain evidence="2 3">L53-10-65</strain>
    </source>
</reference>
<proteinExistence type="predicted"/>
<organism evidence="2 3">
    <name type="scientific">Devosia marina</name>
    <dbReference type="NCBI Taxonomy" id="2683198"/>
    <lineage>
        <taxon>Bacteria</taxon>
        <taxon>Pseudomonadati</taxon>
        <taxon>Pseudomonadota</taxon>
        <taxon>Alphaproteobacteria</taxon>
        <taxon>Hyphomicrobiales</taxon>
        <taxon>Devosiaceae</taxon>
        <taxon>Devosia</taxon>
    </lineage>
</organism>
<dbReference type="Proteomes" id="UP000438106">
    <property type="component" value="Unassembled WGS sequence"/>
</dbReference>
<evidence type="ECO:0000313" key="2">
    <source>
        <dbReference type="EMBL" id="MVS98458.1"/>
    </source>
</evidence>